<proteinExistence type="predicted"/>
<feature type="transmembrane region" description="Helical" evidence="4">
    <location>
        <begin position="6"/>
        <end position="29"/>
    </location>
</feature>
<dbReference type="RefSeq" id="WP_106254148.1">
    <property type="nucleotide sequence ID" value="NZ_PVWG01000050.1"/>
</dbReference>
<evidence type="ECO:0000256" key="4">
    <source>
        <dbReference type="SAM" id="Phobius"/>
    </source>
</evidence>
<sequence>METANFLIVVIAITVVAGIGIGSMVWAYVGTGSRAVLFKEPISNVVSDQKAEALQQFQQGLIAFREGHYPAAIEQFTQVIQLDPTFAEVYHDRGLAFANLRRDDDATFNLVKASELYLERGDRASVTIVKQNLEALKARKQAREKAS</sequence>
<dbReference type="GO" id="GO:0072380">
    <property type="term" value="C:TRC complex"/>
    <property type="evidence" value="ECO:0007669"/>
    <property type="project" value="TreeGrafter"/>
</dbReference>
<dbReference type="SUPFAM" id="SSF48452">
    <property type="entry name" value="TPR-like"/>
    <property type="match status" value="1"/>
</dbReference>
<evidence type="ECO:0000313" key="5">
    <source>
        <dbReference type="EMBL" id="PSB15936.1"/>
    </source>
</evidence>
<dbReference type="PANTHER" id="PTHR45831:SF2">
    <property type="entry name" value="LD24721P"/>
    <property type="match status" value="1"/>
</dbReference>
<feature type="repeat" description="TPR" evidence="3">
    <location>
        <begin position="53"/>
        <end position="86"/>
    </location>
</feature>
<dbReference type="PANTHER" id="PTHR45831">
    <property type="entry name" value="LD24721P"/>
    <property type="match status" value="1"/>
</dbReference>
<evidence type="ECO:0000256" key="2">
    <source>
        <dbReference type="ARBA" id="ARBA00022803"/>
    </source>
</evidence>
<keyword evidence="4" id="KW-1133">Transmembrane helix</keyword>
<name>A0A2T1D660_9CYAN</name>
<protein>
    <submittedName>
        <fullName evidence="5">Uncharacterized protein</fullName>
    </submittedName>
</protein>
<dbReference type="GO" id="GO:0016020">
    <property type="term" value="C:membrane"/>
    <property type="evidence" value="ECO:0007669"/>
    <property type="project" value="TreeGrafter"/>
</dbReference>
<dbReference type="SMART" id="SM00028">
    <property type="entry name" value="TPR"/>
    <property type="match status" value="2"/>
</dbReference>
<dbReference type="AlphaFoldDB" id="A0A2T1D660"/>
<comment type="caution">
    <text evidence="5">The sequence shown here is derived from an EMBL/GenBank/DDBJ whole genome shotgun (WGS) entry which is preliminary data.</text>
</comment>
<evidence type="ECO:0000313" key="6">
    <source>
        <dbReference type="Proteomes" id="UP000238634"/>
    </source>
</evidence>
<keyword evidence="4" id="KW-0812">Transmembrane</keyword>
<evidence type="ECO:0000256" key="1">
    <source>
        <dbReference type="ARBA" id="ARBA00022737"/>
    </source>
</evidence>
<gene>
    <name evidence="5" type="ORF">C7B65_23045</name>
</gene>
<dbReference type="PROSITE" id="PS50005">
    <property type="entry name" value="TPR"/>
    <property type="match status" value="1"/>
</dbReference>
<keyword evidence="1" id="KW-0677">Repeat</keyword>
<dbReference type="InterPro" id="IPR011990">
    <property type="entry name" value="TPR-like_helical_dom_sf"/>
</dbReference>
<keyword evidence="6" id="KW-1185">Reference proteome</keyword>
<evidence type="ECO:0000256" key="3">
    <source>
        <dbReference type="PROSITE-ProRule" id="PRU00339"/>
    </source>
</evidence>
<dbReference type="EMBL" id="PVWG01000050">
    <property type="protein sequence ID" value="PSB15936.1"/>
    <property type="molecule type" value="Genomic_DNA"/>
</dbReference>
<dbReference type="InterPro" id="IPR047150">
    <property type="entry name" value="SGT"/>
</dbReference>
<reference evidence="5 6" key="1">
    <citation type="submission" date="2018-02" db="EMBL/GenBank/DDBJ databases">
        <authorList>
            <person name="Cohen D.B."/>
            <person name="Kent A.D."/>
        </authorList>
    </citation>
    <scope>NUCLEOTIDE SEQUENCE [LARGE SCALE GENOMIC DNA]</scope>
    <source>
        <strain evidence="5 6">ULC007</strain>
    </source>
</reference>
<dbReference type="InterPro" id="IPR019734">
    <property type="entry name" value="TPR_rpt"/>
</dbReference>
<dbReference type="Gene3D" id="1.25.40.10">
    <property type="entry name" value="Tetratricopeptide repeat domain"/>
    <property type="match status" value="1"/>
</dbReference>
<organism evidence="5 6">
    <name type="scientific">Phormidesmis priestleyi ULC007</name>
    <dbReference type="NCBI Taxonomy" id="1920490"/>
    <lineage>
        <taxon>Bacteria</taxon>
        <taxon>Bacillati</taxon>
        <taxon>Cyanobacteriota</taxon>
        <taxon>Cyanophyceae</taxon>
        <taxon>Leptolyngbyales</taxon>
        <taxon>Leptolyngbyaceae</taxon>
        <taxon>Phormidesmis</taxon>
    </lineage>
</organism>
<keyword evidence="2 3" id="KW-0802">TPR repeat</keyword>
<dbReference type="Pfam" id="PF13414">
    <property type="entry name" value="TPR_11"/>
    <property type="match status" value="1"/>
</dbReference>
<accession>A0A2T1D660</accession>
<reference evidence="5 6" key="2">
    <citation type="submission" date="2018-03" db="EMBL/GenBank/DDBJ databases">
        <title>The ancient ancestry and fast evolution of plastids.</title>
        <authorList>
            <person name="Moore K.R."/>
            <person name="Magnabosco C."/>
            <person name="Momper L."/>
            <person name="Gold D.A."/>
            <person name="Bosak T."/>
            <person name="Fournier G.P."/>
        </authorList>
    </citation>
    <scope>NUCLEOTIDE SEQUENCE [LARGE SCALE GENOMIC DNA]</scope>
    <source>
        <strain evidence="5 6">ULC007</strain>
    </source>
</reference>
<keyword evidence="4" id="KW-0472">Membrane</keyword>
<dbReference type="GO" id="GO:0006620">
    <property type="term" value="P:post-translational protein targeting to endoplasmic reticulum membrane"/>
    <property type="evidence" value="ECO:0007669"/>
    <property type="project" value="TreeGrafter"/>
</dbReference>
<dbReference type="Proteomes" id="UP000238634">
    <property type="component" value="Unassembled WGS sequence"/>
</dbReference>
<dbReference type="GO" id="GO:0060090">
    <property type="term" value="F:molecular adaptor activity"/>
    <property type="evidence" value="ECO:0007669"/>
    <property type="project" value="TreeGrafter"/>
</dbReference>